<dbReference type="Pfam" id="PF00873">
    <property type="entry name" value="ACR_tran"/>
    <property type="match status" value="1"/>
</dbReference>
<keyword evidence="3" id="KW-0813">Transport</keyword>
<dbReference type="InterPro" id="IPR004763">
    <property type="entry name" value="CusA-like"/>
</dbReference>
<dbReference type="SUPFAM" id="SSF82693">
    <property type="entry name" value="Multidrug efflux transporter AcrB pore domain, PN1, PN2, PC1 and PC2 subdomains"/>
    <property type="match status" value="2"/>
</dbReference>
<sequence length="1033" mass="111206">MQKVIDMAIANRLLIGVVFLAVLLAGALSYRTLAVDAYPDISPALVQLFVETEGLAPEEVEKYVTYPLETSMSGLPELESVRSVSNFGLSVLNLYFAEGTDIYFARQLVSERLQSAREAIAEGYGEPVMGPVSTGLGQVLFYVLEDTTGQYTSTQLRTWQDWLVKRNLETLKGVAEVLSIGGHVKQYQVLIDPLALERYDVSLPLLKQVIENNSANVGAQFIVRNGEEYAIRSVGLATDAEAIKRVVIKHEGGTPVYLEQLGRVEIGGAIRRGVTSKNGAGEVVVGMVLKLIGANTSDVIQRVKSELASLNQRLPEGLEVRPYYDQAQLVSAALDTVSSALLQGVGLVTLVLFVFMGGYRASSVVALSIPFSVAFALVAMNFFGITANLMSLGGLAIAIGLMVDGAVVVVENIDRRLRADPEPPKLALIAQAAGEVARPIVFAIAIIILVFLPLFSLQGVEGTTFRPLAQTVALAMLGSLFYALLVAPVLAGVLMRAKRIAGRAKAGESSEPSWLMRGFLRVYTPLLNRALKHWRLVGLAAVLLLALGAIIAPRLGSEFVPRLNEGDLLIRATMAPTISLDGAQQLIGEFERQLLREFEEVEQVVSRIGRGEVGAHADPVNNAEIFVALKPQGQWRAASSLDGLYRAMSERFADFPGVKFTFTQPIAAAVDELLTGTKAELALKLYGDDLTYLADKAAELEAVLRQVPGASDVQRDQLSGSGQLQITLKRDAIARYGFNVSEVQQALQIGVGGARAGEVFEGVQRFDIYLRLQEPYRHSAEAIAALRLTSPGGAKVTLEQLAQIEEVTGPRQITRENNQRFVTVQANVRDRDIGSFVAEANRAIDQAVSLEPGYVLRWGGQFELQQKANARLALVIPLTLALVTLMIYLNFRSFISTALIMLTLPLALVGGVVALWLAGLSVSVPASVGFIALFGIALENALVLVSAINLLRERGWALAEACREAACARLRPVLMTAVTSGLGLLPLLFATGTGSEVQKPLATVVVGGLVSATLVTLLIVPAFYHWFCGVKKG</sequence>
<reference evidence="9" key="1">
    <citation type="submission" date="2023-07" db="EMBL/GenBank/DDBJ databases">
        <title>Gilvimarinus algae sp. nov., isolated from the surface of Kelp.</title>
        <authorList>
            <person name="Sun Y.Y."/>
            <person name="Gong Y."/>
            <person name="Du Z.J."/>
        </authorList>
    </citation>
    <scope>NUCLEOTIDE SEQUENCE</scope>
    <source>
        <strain evidence="9">SDUM040014</strain>
    </source>
</reference>
<dbReference type="PANTHER" id="PTHR32063:SF24">
    <property type="entry name" value="CATION EFFLUX SYSTEM (ACRB_ACRD_ACRF FAMILY)"/>
    <property type="match status" value="1"/>
</dbReference>
<evidence type="ECO:0000256" key="1">
    <source>
        <dbReference type="ARBA" id="ARBA00004651"/>
    </source>
</evidence>
<evidence type="ECO:0000256" key="4">
    <source>
        <dbReference type="ARBA" id="ARBA00022475"/>
    </source>
</evidence>
<feature type="transmembrane region" description="Helical" evidence="8">
    <location>
        <begin position="872"/>
        <end position="891"/>
    </location>
</feature>
<feature type="transmembrane region" description="Helical" evidence="8">
    <location>
        <begin position="930"/>
        <end position="951"/>
    </location>
</feature>
<evidence type="ECO:0000313" key="9">
    <source>
        <dbReference type="EMBL" id="MDO3384042.1"/>
    </source>
</evidence>
<evidence type="ECO:0000256" key="7">
    <source>
        <dbReference type="ARBA" id="ARBA00023136"/>
    </source>
</evidence>
<keyword evidence="6 8" id="KW-1133">Transmembrane helix</keyword>
<proteinExistence type="inferred from homology"/>
<dbReference type="Proteomes" id="UP001168380">
    <property type="component" value="Unassembled WGS sequence"/>
</dbReference>
<comment type="caution">
    <text evidence="9">The sequence shown here is derived from an EMBL/GenBank/DDBJ whole genome shotgun (WGS) entry which is preliminary data.</text>
</comment>
<dbReference type="EMBL" id="JAULRT010000062">
    <property type="protein sequence ID" value="MDO3384042.1"/>
    <property type="molecule type" value="Genomic_DNA"/>
</dbReference>
<evidence type="ECO:0000256" key="3">
    <source>
        <dbReference type="ARBA" id="ARBA00022448"/>
    </source>
</evidence>
<dbReference type="InterPro" id="IPR027463">
    <property type="entry name" value="AcrB_DN_DC_subdom"/>
</dbReference>
<feature type="transmembrane region" description="Helical" evidence="8">
    <location>
        <begin position="972"/>
        <end position="989"/>
    </location>
</feature>
<feature type="transmembrane region" description="Helical" evidence="8">
    <location>
        <begin position="898"/>
        <end position="918"/>
    </location>
</feature>
<keyword evidence="7 8" id="KW-0472">Membrane</keyword>
<evidence type="ECO:0000256" key="6">
    <source>
        <dbReference type="ARBA" id="ARBA00022989"/>
    </source>
</evidence>
<keyword evidence="5 8" id="KW-0812">Transmembrane</keyword>
<dbReference type="NCBIfam" id="TIGR00914">
    <property type="entry name" value="2A0601"/>
    <property type="match status" value="1"/>
</dbReference>
<dbReference type="Gene3D" id="3.30.70.1430">
    <property type="entry name" value="Multidrug efflux transporter AcrB pore domain"/>
    <property type="match status" value="2"/>
</dbReference>
<dbReference type="Gene3D" id="3.30.70.1440">
    <property type="entry name" value="Multidrug efflux transporter AcrB pore domain"/>
    <property type="match status" value="1"/>
</dbReference>
<dbReference type="SUPFAM" id="SSF82866">
    <property type="entry name" value="Multidrug efflux transporter AcrB transmembrane domain"/>
    <property type="match status" value="2"/>
</dbReference>
<comment type="similarity">
    <text evidence="2">Belongs to the resistance-nodulation-cell division (RND) (TC 2.A.6) family.</text>
</comment>
<dbReference type="InterPro" id="IPR001036">
    <property type="entry name" value="Acrflvin-R"/>
</dbReference>
<keyword evidence="4" id="KW-1003">Cell membrane</keyword>
<feature type="transmembrane region" description="Helical" evidence="8">
    <location>
        <begin position="1001"/>
        <end position="1027"/>
    </location>
</feature>
<dbReference type="SUPFAM" id="SSF82714">
    <property type="entry name" value="Multidrug efflux transporter AcrB TolC docking domain, DN and DC subdomains"/>
    <property type="match status" value="2"/>
</dbReference>
<dbReference type="RefSeq" id="WP_302715264.1">
    <property type="nucleotide sequence ID" value="NZ_JAULRT010000062.1"/>
</dbReference>
<feature type="transmembrane region" description="Helical" evidence="8">
    <location>
        <begin position="472"/>
        <end position="495"/>
    </location>
</feature>
<evidence type="ECO:0000256" key="5">
    <source>
        <dbReference type="ARBA" id="ARBA00022692"/>
    </source>
</evidence>
<evidence type="ECO:0000256" key="2">
    <source>
        <dbReference type="ARBA" id="ARBA00010942"/>
    </source>
</evidence>
<evidence type="ECO:0000313" key="10">
    <source>
        <dbReference type="Proteomes" id="UP001168380"/>
    </source>
</evidence>
<protein>
    <submittedName>
        <fullName evidence="9">CusA/CzcA family heavy metal efflux RND transporter</fullName>
    </submittedName>
</protein>
<dbReference type="PANTHER" id="PTHR32063">
    <property type="match status" value="1"/>
</dbReference>
<gene>
    <name evidence="9" type="ORF">QWI16_17805</name>
</gene>
<feature type="transmembrane region" description="Helical" evidence="8">
    <location>
        <begin position="389"/>
        <end position="410"/>
    </location>
</feature>
<accession>A0ABT8TNQ9</accession>
<name>A0ABT8TNQ9_9GAMM</name>
<dbReference type="Gene3D" id="3.30.70.1320">
    <property type="entry name" value="Multidrug efflux transporter AcrB pore domain like"/>
    <property type="match status" value="1"/>
</dbReference>
<feature type="transmembrane region" description="Helical" evidence="8">
    <location>
        <begin position="340"/>
        <end position="357"/>
    </location>
</feature>
<keyword evidence="10" id="KW-1185">Reference proteome</keyword>
<comment type="subcellular location">
    <subcellularLocation>
        <location evidence="1">Cell membrane</location>
        <topology evidence="1">Multi-pass membrane protein</topology>
    </subcellularLocation>
</comment>
<dbReference type="Gene3D" id="3.30.2090.10">
    <property type="entry name" value="Multidrug efflux transporter AcrB TolC docking domain, DN and DC subdomains"/>
    <property type="match status" value="2"/>
</dbReference>
<feature type="transmembrane region" description="Helical" evidence="8">
    <location>
        <begin position="440"/>
        <end position="460"/>
    </location>
</feature>
<dbReference type="PRINTS" id="PR00702">
    <property type="entry name" value="ACRIFLAVINRP"/>
</dbReference>
<dbReference type="Gene3D" id="1.20.1640.10">
    <property type="entry name" value="Multidrug efflux transporter AcrB transmembrane domain"/>
    <property type="match status" value="2"/>
</dbReference>
<evidence type="ECO:0000256" key="8">
    <source>
        <dbReference type="SAM" id="Phobius"/>
    </source>
</evidence>
<feature type="transmembrane region" description="Helical" evidence="8">
    <location>
        <begin position="536"/>
        <end position="555"/>
    </location>
</feature>
<organism evidence="9 10">
    <name type="scientific">Gilvimarinus algae</name>
    <dbReference type="NCBI Taxonomy" id="3058037"/>
    <lineage>
        <taxon>Bacteria</taxon>
        <taxon>Pseudomonadati</taxon>
        <taxon>Pseudomonadota</taxon>
        <taxon>Gammaproteobacteria</taxon>
        <taxon>Cellvibrionales</taxon>
        <taxon>Cellvibrionaceae</taxon>
        <taxon>Gilvimarinus</taxon>
    </lineage>
</organism>
<feature type="transmembrane region" description="Helical" evidence="8">
    <location>
        <begin position="364"/>
        <end position="383"/>
    </location>
</feature>